<keyword evidence="5" id="KW-0963">Cytoplasm</keyword>
<dbReference type="GO" id="GO:0043161">
    <property type="term" value="P:proteasome-mediated ubiquitin-dependent protein catabolic process"/>
    <property type="evidence" value="ECO:0007669"/>
    <property type="project" value="InterPro"/>
</dbReference>
<evidence type="ECO:0000256" key="3">
    <source>
        <dbReference type="ARBA" id="ARBA00006405"/>
    </source>
</evidence>
<feature type="domain" description="PI31 proteasome regulator C-terminal" evidence="12">
    <location>
        <begin position="689"/>
        <end position="759"/>
    </location>
</feature>
<proteinExistence type="inferred from homology"/>
<evidence type="ECO:0000256" key="4">
    <source>
        <dbReference type="ARBA" id="ARBA00022481"/>
    </source>
</evidence>
<keyword evidence="4" id="KW-0488">Methylation</keyword>
<dbReference type="InterPro" id="IPR021625">
    <property type="entry name" value="PI31_Prot_N"/>
</dbReference>
<feature type="compositionally biased region" description="Gly residues" evidence="11">
    <location>
        <begin position="710"/>
        <end position="724"/>
    </location>
</feature>
<feature type="compositionally biased region" description="Basic and acidic residues" evidence="11">
    <location>
        <begin position="620"/>
        <end position="631"/>
    </location>
</feature>
<dbReference type="EMBL" id="JAKWBI020000001">
    <property type="protein sequence ID" value="KAJ2907322.1"/>
    <property type="molecule type" value="Genomic_DNA"/>
</dbReference>
<dbReference type="Gene3D" id="3.40.1000.30">
    <property type="match status" value="1"/>
</dbReference>
<dbReference type="Pfam" id="PF08577">
    <property type="entry name" value="PI31_Prot_C"/>
    <property type="match status" value="1"/>
</dbReference>
<keyword evidence="7" id="KW-0256">Endoplasmic reticulum</keyword>
<evidence type="ECO:0000313" key="15">
    <source>
        <dbReference type="Proteomes" id="UP001201980"/>
    </source>
</evidence>
<reference evidence="14" key="1">
    <citation type="submission" date="2022-07" db="EMBL/GenBank/DDBJ databases">
        <title>Draft genome sequence of Zalerion maritima ATCC 34329, a (micro)plastics degrading marine fungus.</title>
        <authorList>
            <person name="Paco A."/>
            <person name="Goncalves M.F.M."/>
            <person name="Rocha-Santos T.A.P."/>
            <person name="Alves A."/>
        </authorList>
    </citation>
    <scope>NUCLEOTIDE SEQUENCE</scope>
    <source>
        <strain evidence="14">ATCC 34329</strain>
    </source>
</reference>
<evidence type="ECO:0000256" key="11">
    <source>
        <dbReference type="SAM" id="MobiDB-lite"/>
    </source>
</evidence>
<evidence type="ECO:0000259" key="13">
    <source>
        <dbReference type="Pfam" id="PF11566"/>
    </source>
</evidence>
<dbReference type="GO" id="GO:0005783">
    <property type="term" value="C:endoplasmic reticulum"/>
    <property type="evidence" value="ECO:0007669"/>
    <property type="project" value="UniProtKB-SubCell"/>
</dbReference>
<keyword evidence="6" id="KW-0597">Phosphoprotein</keyword>
<dbReference type="InterPro" id="IPR013886">
    <property type="entry name" value="PI31_Prot_C"/>
</dbReference>
<dbReference type="GO" id="GO:0004866">
    <property type="term" value="F:endopeptidase inhibitor activity"/>
    <property type="evidence" value="ECO:0007669"/>
    <property type="project" value="InterPro"/>
</dbReference>
<feature type="compositionally biased region" description="Gly residues" evidence="11">
    <location>
        <begin position="765"/>
        <end position="790"/>
    </location>
</feature>
<accession>A0AAD5S0X4</accession>
<keyword evidence="9" id="KW-0007">Acetylation</keyword>
<evidence type="ECO:0000256" key="9">
    <source>
        <dbReference type="ARBA" id="ARBA00022990"/>
    </source>
</evidence>
<evidence type="ECO:0000259" key="12">
    <source>
        <dbReference type="Pfam" id="PF08577"/>
    </source>
</evidence>
<feature type="domain" description="PI31 proteasome regulator N-terminal" evidence="13">
    <location>
        <begin position="431"/>
        <end position="601"/>
    </location>
</feature>
<dbReference type="AlphaFoldDB" id="A0AAD5S0X4"/>
<dbReference type="Proteomes" id="UP001201980">
    <property type="component" value="Unassembled WGS sequence"/>
</dbReference>
<feature type="region of interest" description="Disordered" evidence="11">
    <location>
        <begin position="603"/>
        <end position="790"/>
    </location>
</feature>
<gene>
    <name evidence="14" type="ORF">MKZ38_003178</name>
</gene>
<feature type="region of interest" description="Disordered" evidence="11">
    <location>
        <begin position="545"/>
        <end position="565"/>
    </location>
</feature>
<evidence type="ECO:0000256" key="7">
    <source>
        <dbReference type="ARBA" id="ARBA00022824"/>
    </source>
</evidence>
<comment type="similarity">
    <text evidence="3">Belongs to the proteasome inhibitor PI31 family.</text>
</comment>
<sequence length="790" mass="85560">MLIAIRPTRGHWTASITGTNTPVFDLDDMAQSGFSMEAFRVVFKRDLASLDVHSSRTERKYAREPELPSWITSYRPSSRGWHTSTVFILGPIASTLLQPHTLKLPVLPSKAGRPLLVKESLLPAKDRSWEPPFLASTASSDGGQSRILQGPWLKWQQSGQVFTTAGSNQGDIRPGVIMGAERPELETGRNNGQKGCIASETIEFSIVFAHGGSYWHPVILAGSSVTCDKSCQHWHGGKGSGFRASSATRIACLFLGKEVALSLASNSFGFNDLQVGSFRFVFYDGMEVEMGNMWKDSSYSITAPLGKEARAKTGHENRARSARSGVSSPTSRKALGCEVRSDSWEHLTAPLSASTPQAIAQATLADATARAISASATASRNNQELAIYKHHTHPRYRSRGFVTKMANPLSPQSILQSMVEALPTHPTGDTTSDVSSSYEAIALFCHACMVNLDFRLLGFSEDTKSESECAKLAPRLPAAWNSSFGSHTLVYAHSQSSMRFVLKVDRLGGKAEIRALGIGDERIHRFDVTVRDFVSSNALPVRIPFSPAAEDGQQQTEDRSPEGGLYGKLRNVFISEARMKDLADQLKLKVIVHIVPKLQKEGYEEGVRTEDDVQAEEDARDNTRRGPREPRMPNPEPEPVRPYPAADPQGQQPRRPYGDFPPPDFEDPYEINNPRGPRLPLPGQSPFNIGHDDLNPPGLGPHDPLRGSFTPGGGLPGRSGGGGMHPTFDDPMFGGPRGGSDGGIDPQMPPGARWDPVGPGLRRLGPGGGRRGANPFGGGGRFGGFGGGFL</sequence>
<dbReference type="PANTHER" id="PTHR13266">
    <property type="entry name" value="PROTEASOME INHIBITOR"/>
    <property type="match status" value="1"/>
</dbReference>
<comment type="caution">
    <text evidence="14">The sequence shown here is derived from an EMBL/GenBank/DDBJ whole genome shotgun (WGS) entry which is preliminary data.</text>
</comment>
<evidence type="ECO:0000256" key="10">
    <source>
        <dbReference type="ARBA" id="ARBA00024805"/>
    </source>
</evidence>
<keyword evidence="15" id="KW-1185">Reference proteome</keyword>
<evidence type="ECO:0008006" key="16">
    <source>
        <dbReference type="Google" id="ProtNLM"/>
    </source>
</evidence>
<protein>
    <recommendedName>
        <fullName evidence="16">Proteasome inhibitor PI31 subunit</fullName>
    </recommendedName>
</protein>
<evidence type="ECO:0000256" key="6">
    <source>
        <dbReference type="ARBA" id="ARBA00022553"/>
    </source>
</evidence>
<evidence type="ECO:0000256" key="2">
    <source>
        <dbReference type="ARBA" id="ARBA00004496"/>
    </source>
</evidence>
<feature type="compositionally biased region" description="Pro residues" evidence="11">
    <location>
        <begin position="632"/>
        <end position="642"/>
    </location>
</feature>
<dbReference type="GO" id="GO:0070628">
    <property type="term" value="F:proteasome binding"/>
    <property type="evidence" value="ECO:0007669"/>
    <property type="project" value="InterPro"/>
</dbReference>
<dbReference type="PANTHER" id="PTHR13266:SF1">
    <property type="entry name" value="PROTEASOME INHIBITOR PI31 SUBUNIT"/>
    <property type="match status" value="1"/>
</dbReference>
<feature type="compositionally biased region" description="Basic and acidic residues" evidence="11">
    <location>
        <begin position="310"/>
        <end position="319"/>
    </location>
</feature>
<name>A0AAD5S0X4_9PEZI</name>
<feature type="region of interest" description="Disordered" evidence="11">
    <location>
        <begin position="310"/>
        <end position="333"/>
    </location>
</feature>
<organism evidence="14 15">
    <name type="scientific">Zalerion maritima</name>
    <dbReference type="NCBI Taxonomy" id="339359"/>
    <lineage>
        <taxon>Eukaryota</taxon>
        <taxon>Fungi</taxon>
        <taxon>Dikarya</taxon>
        <taxon>Ascomycota</taxon>
        <taxon>Pezizomycotina</taxon>
        <taxon>Sordariomycetes</taxon>
        <taxon>Lulworthiomycetidae</taxon>
        <taxon>Lulworthiales</taxon>
        <taxon>Lulworthiaceae</taxon>
        <taxon>Zalerion</taxon>
    </lineage>
</organism>
<evidence type="ECO:0000256" key="5">
    <source>
        <dbReference type="ARBA" id="ARBA00022490"/>
    </source>
</evidence>
<evidence type="ECO:0000256" key="8">
    <source>
        <dbReference type="ARBA" id="ARBA00022942"/>
    </source>
</evidence>
<dbReference type="GO" id="GO:0000502">
    <property type="term" value="C:proteasome complex"/>
    <property type="evidence" value="ECO:0007669"/>
    <property type="project" value="UniProtKB-KW"/>
</dbReference>
<comment type="function">
    <text evidence="10">Plays an important role in control of proteasome function. Inhibits the hydrolysis of protein and peptide substrates by the 20S proteasome. Also inhibits the activation of the proteasome by the proteasome regulatory proteins PA700 and PA28.</text>
</comment>
<dbReference type="InterPro" id="IPR045128">
    <property type="entry name" value="PI31-like"/>
</dbReference>
<dbReference type="Pfam" id="PF11566">
    <property type="entry name" value="PI31_Prot_N"/>
    <property type="match status" value="1"/>
</dbReference>
<evidence type="ECO:0000313" key="14">
    <source>
        <dbReference type="EMBL" id="KAJ2907322.1"/>
    </source>
</evidence>
<comment type="subcellular location">
    <subcellularLocation>
        <location evidence="2">Cytoplasm</location>
    </subcellularLocation>
    <subcellularLocation>
        <location evidence="1">Endoplasmic reticulum</location>
    </subcellularLocation>
</comment>
<keyword evidence="8" id="KW-0647">Proteasome</keyword>
<evidence type="ECO:0000256" key="1">
    <source>
        <dbReference type="ARBA" id="ARBA00004240"/>
    </source>
</evidence>